<evidence type="ECO:0000313" key="16">
    <source>
        <dbReference type="RefSeq" id="XP_012682753.1"/>
    </source>
</evidence>
<dbReference type="InterPro" id="IPR002048">
    <property type="entry name" value="EF_hand_dom"/>
</dbReference>
<dbReference type="InterPro" id="IPR018247">
    <property type="entry name" value="EF_Hand_1_Ca_BS"/>
</dbReference>
<keyword evidence="15" id="KW-1185">Reference proteome</keyword>
<dbReference type="Gene3D" id="1.10.238.10">
    <property type="entry name" value="EF-hand"/>
    <property type="match status" value="1"/>
</dbReference>
<dbReference type="FunFam" id="1.10.238.10:FF:000117">
    <property type="entry name" value="multiple coagulation factor deficiency protein 2"/>
    <property type="match status" value="1"/>
</dbReference>
<dbReference type="Pfam" id="PF13499">
    <property type="entry name" value="EF-hand_7"/>
    <property type="match status" value="1"/>
</dbReference>
<evidence type="ECO:0000256" key="9">
    <source>
        <dbReference type="ARBA" id="ARBA00022837"/>
    </source>
</evidence>
<dbReference type="PANTHER" id="PTHR23104:SF14">
    <property type="entry name" value="MULTIPLE COAGULATION FACTOR DEFICIENCY PROTEIN 2"/>
    <property type="match status" value="1"/>
</dbReference>
<keyword evidence="8" id="KW-0256">Endoplasmic reticulum</keyword>
<dbReference type="GO" id="GO:0005509">
    <property type="term" value="F:calcium ion binding"/>
    <property type="evidence" value="ECO:0007669"/>
    <property type="project" value="InterPro"/>
</dbReference>
<dbReference type="GeneTree" id="ENSGT00940000154141"/>
<feature type="domain" description="EF-hand" evidence="14">
    <location>
        <begin position="127"/>
        <end position="157"/>
    </location>
</feature>
<dbReference type="Proteomes" id="UP000515152">
    <property type="component" value="Chromosome 13"/>
</dbReference>
<organism evidence="15 17">
    <name type="scientific">Clupea harengus</name>
    <name type="common">Atlantic herring</name>
    <dbReference type="NCBI Taxonomy" id="7950"/>
    <lineage>
        <taxon>Eukaryota</taxon>
        <taxon>Metazoa</taxon>
        <taxon>Chordata</taxon>
        <taxon>Craniata</taxon>
        <taxon>Vertebrata</taxon>
        <taxon>Euteleostomi</taxon>
        <taxon>Actinopterygii</taxon>
        <taxon>Neopterygii</taxon>
        <taxon>Teleostei</taxon>
        <taxon>Clupei</taxon>
        <taxon>Clupeiformes</taxon>
        <taxon>Clupeoidei</taxon>
        <taxon>Clupeidae</taxon>
        <taxon>Clupea</taxon>
    </lineage>
</organism>
<dbReference type="SUPFAM" id="SSF47473">
    <property type="entry name" value="EF-hand"/>
    <property type="match status" value="1"/>
</dbReference>
<keyword evidence="10" id="KW-0653">Protein transport</keyword>
<evidence type="ECO:0000256" key="11">
    <source>
        <dbReference type="ARBA" id="ARBA00023034"/>
    </source>
</evidence>
<dbReference type="GO" id="GO:0005783">
    <property type="term" value="C:endoplasmic reticulum"/>
    <property type="evidence" value="ECO:0007669"/>
    <property type="project" value="UniProtKB-SubCell"/>
</dbReference>
<dbReference type="GeneID" id="105900047"/>
<evidence type="ECO:0000256" key="10">
    <source>
        <dbReference type="ARBA" id="ARBA00022927"/>
    </source>
</evidence>
<evidence type="ECO:0000256" key="13">
    <source>
        <dbReference type="SAM" id="SignalP"/>
    </source>
</evidence>
<dbReference type="InterPro" id="IPR011992">
    <property type="entry name" value="EF-hand-dom_pair"/>
</dbReference>
<keyword evidence="11" id="KW-0333">Golgi apparatus</keyword>
<keyword evidence="6 13" id="KW-0732">Signal</keyword>
<dbReference type="AlphaFoldDB" id="A0A6P8GC87"/>
<evidence type="ECO:0000259" key="14">
    <source>
        <dbReference type="PROSITE" id="PS50222"/>
    </source>
</evidence>
<evidence type="ECO:0000256" key="7">
    <source>
        <dbReference type="ARBA" id="ARBA00022737"/>
    </source>
</evidence>
<keyword evidence="3" id="KW-0813">Transport</keyword>
<keyword evidence="4" id="KW-0597">Phosphoprotein</keyword>
<evidence type="ECO:0000256" key="6">
    <source>
        <dbReference type="ARBA" id="ARBA00022729"/>
    </source>
</evidence>
<sequence>MALRRGTRRGVTLVWTLLLLAAFCLPTIYSHGAEHDEPRPGDENNHPPIIRLDKNMVQDKDHIMEHLEGVIDKPESDMSPQELQLHYFKMHDYDGNNLLDGLELATAITHVHKEERGENTQPMKEEDLISLIDDVLRDDDKNNDGYIDYAEFAKSLE</sequence>
<dbReference type="OrthoDB" id="289247at2759"/>
<comment type="subunit">
    <text evidence="12">Interacts in a calcium-dependent manner with LMAN1.</text>
</comment>
<dbReference type="PANTHER" id="PTHR23104">
    <property type="entry name" value="MULTIPLE COAGULATION FACTOR DEFICIENCY PROTEIN 2 NEURAL STEM CELL DERIVED NEURONAL SURVIVAL PROTEIN"/>
    <property type="match status" value="1"/>
</dbReference>
<dbReference type="PROSITE" id="PS50222">
    <property type="entry name" value="EF_HAND_2"/>
    <property type="match status" value="1"/>
</dbReference>
<evidence type="ECO:0000313" key="17">
    <source>
        <dbReference type="RefSeq" id="XP_031434401.1"/>
    </source>
</evidence>
<dbReference type="KEGG" id="char:105900047"/>
<protein>
    <submittedName>
        <fullName evidence="16 17">Multiple coagulation factor deficiency protein 2</fullName>
    </submittedName>
</protein>
<name>A0A6P8GC87_CLUHA</name>
<comment type="subcellular location">
    <subcellularLocation>
        <location evidence="1">Endoplasmic reticulum</location>
    </subcellularLocation>
    <subcellularLocation>
        <location evidence="2">Golgi apparatus</location>
    </subcellularLocation>
</comment>
<dbReference type="PROSITE" id="PS00018">
    <property type="entry name" value="EF_HAND_1"/>
    <property type="match status" value="2"/>
</dbReference>
<reference evidence="16 17" key="1">
    <citation type="submission" date="2025-04" db="UniProtKB">
        <authorList>
            <consortium name="RefSeq"/>
        </authorList>
    </citation>
    <scope>IDENTIFICATION</scope>
</reference>
<dbReference type="RefSeq" id="XP_031434401.1">
    <property type="nucleotide sequence ID" value="XM_031578541.2"/>
</dbReference>
<keyword evidence="9" id="KW-0106">Calcium</keyword>
<dbReference type="GO" id="GO:0015031">
    <property type="term" value="P:protein transport"/>
    <property type="evidence" value="ECO:0007669"/>
    <property type="project" value="UniProtKB-KW"/>
</dbReference>
<evidence type="ECO:0000256" key="1">
    <source>
        <dbReference type="ARBA" id="ARBA00004240"/>
    </source>
</evidence>
<evidence type="ECO:0000256" key="5">
    <source>
        <dbReference type="ARBA" id="ARBA00022723"/>
    </source>
</evidence>
<accession>A0A6P8GC87</accession>
<dbReference type="RefSeq" id="XP_012682753.1">
    <property type="nucleotide sequence ID" value="XM_012827299.3"/>
</dbReference>
<keyword evidence="5" id="KW-0479">Metal-binding</keyword>
<evidence type="ECO:0000256" key="12">
    <source>
        <dbReference type="ARBA" id="ARBA00066002"/>
    </source>
</evidence>
<evidence type="ECO:0000256" key="4">
    <source>
        <dbReference type="ARBA" id="ARBA00022553"/>
    </source>
</evidence>
<evidence type="ECO:0000313" key="15">
    <source>
        <dbReference type="Proteomes" id="UP000515152"/>
    </source>
</evidence>
<dbReference type="InterPro" id="IPR052110">
    <property type="entry name" value="MCFD2-like"/>
</dbReference>
<evidence type="ECO:0000256" key="8">
    <source>
        <dbReference type="ARBA" id="ARBA00022824"/>
    </source>
</evidence>
<evidence type="ECO:0000256" key="3">
    <source>
        <dbReference type="ARBA" id="ARBA00022448"/>
    </source>
</evidence>
<keyword evidence="7" id="KW-0677">Repeat</keyword>
<dbReference type="CTD" id="90411"/>
<proteinExistence type="predicted"/>
<feature type="chain" id="PRO_5044652914" evidence="13">
    <location>
        <begin position="33"/>
        <end position="157"/>
    </location>
</feature>
<dbReference type="GO" id="GO:0005794">
    <property type="term" value="C:Golgi apparatus"/>
    <property type="evidence" value="ECO:0007669"/>
    <property type="project" value="UniProtKB-SubCell"/>
</dbReference>
<feature type="signal peptide" evidence="13">
    <location>
        <begin position="1"/>
        <end position="32"/>
    </location>
</feature>
<evidence type="ECO:0000256" key="2">
    <source>
        <dbReference type="ARBA" id="ARBA00004555"/>
    </source>
</evidence>
<gene>
    <name evidence="16 17" type="primary">mcfd2</name>
</gene>